<dbReference type="SUPFAM" id="SSF69322">
    <property type="entry name" value="Tricorn protease domain 2"/>
    <property type="match status" value="1"/>
</dbReference>
<comment type="caution">
    <text evidence="2">The sequence shown here is derived from an EMBL/GenBank/DDBJ whole genome shotgun (WGS) entry which is preliminary data.</text>
</comment>
<evidence type="ECO:0000313" key="3">
    <source>
        <dbReference type="Proteomes" id="UP000837801"/>
    </source>
</evidence>
<dbReference type="Pfam" id="PF10433">
    <property type="entry name" value="Beta-prop_RSE1_1st"/>
    <property type="match status" value="1"/>
</dbReference>
<keyword evidence="3" id="KW-1185">Reference proteome</keyword>
<dbReference type="Gene3D" id="2.130.10.10">
    <property type="entry name" value="YVTN repeat-like/Quinoprotein amine dehydrogenase"/>
    <property type="match status" value="2"/>
</dbReference>
<dbReference type="AlphaFoldDB" id="A0A9P0QNU8"/>
<dbReference type="OrthoDB" id="433457at2759"/>
<protein>
    <recommendedName>
        <fullName evidence="1">RSE1/DDB1/CPSF1 first beta-propeller domain-containing protein</fullName>
    </recommendedName>
</protein>
<dbReference type="Proteomes" id="UP000837801">
    <property type="component" value="Unassembled WGS sequence"/>
</dbReference>
<reference evidence="2" key="1">
    <citation type="submission" date="2022-03" db="EMBL/GenBank/DDBJ databases">
        <authorList>
            <person name="Legras J.-L."/>
            <person name="Devillers H."/>
            <person name="Grondin C."/>
        </authorList>
    </citation>
    <scope>NUCLEOTIDE SEQUENCE</scope>
    <source>
        <strain evidence="2">CLIB 1423</strain>
    </source>
</reference>
<dbReference type="EMBL" id="CAKXYY010000006">
    <property type="protein sequence ID" value="CAH2352184.1"/>
    <property type="molecule type" value="Genomic_DNA"/>
</dbReference>
<organism evidence="2 3">
    <name type="scientific">[Candida] railenensis</name>
    <dbReference type="NCBI Taxonomy" id="45579"/>
    <lineage>
        <taxon>Eukaryota</taxon>
        <taxon>Fungi</taxon>
        <taxon>Dikarya</taxon>
        <taxon>Ascomycota</taxon>
        <taxon>Saccharomycotina</taxon>
        <taxon>Pichiomycetes</taxon>
        <taxon>Debaryomycetaceae</taxon>
        <taxon>Kurtzmaniella</taxon>
    </lineage>
</organism>
<feature type="domain" description="RSE1/DDB1/CPSF1 first beta-propeller" evidence="1">
    <location>
        <begin position="149"/>
        <end position="400"/>
    </location>
</feature>
<gene>
    <name evidence="2" type="ORF">CLIB1423_06S00672</name>
</gene>
<proteinExistence type="predicted"/>
<name>A0A9P0QNU8_9ASCO</name>
<evidence type="ECO:0000313" key="2">
    <source>
        <dbReference type="EMBL" id="CAH2352184.1"/>
    </source>
</evidence>
<sequence length="1184" mass="134248">MSKLLLTSELQRGSEIEDALYIKSPITKVKDCLVLWRDGSLEFYEHVHTELKLVEILPIGYQAYGNGLGSTSPFTNLDVTPEFPIAHATFAASAVTSYSLNENEPIFVVYYEGPQTLRFFHYNTSLQKFSLDNVINLENTSKLPKTLETRPILMMDPHYSYLVLHAFQGYIHCLNILPNIQNRIVTTSIGTITVSYMSFLHNTEGETYLAVVYRDFRFNYSLRYYKLDTSLGNFTLYKQFNDFEMQPTGIVAPLSGGLLVFSEVHVFYFPNPSMKLSLPPESYQDRSISINTRENVLTKLLVDSSNIKENEITSLCSYAVIDENRILAISKSGIAYMIHFNSLITSGSLEVKSFTFFKLSFTTICKKILYLGSGSFFGISSLSRSIHFTVGPQTPYINVISEFTSSPPVLSLEVDPENNQIFSCQGGYESGEYRNITKRPSSIKLLSTFIRPKSNHQSGNRLIINGKKSVYSLSLLSSQGSVDASWQINLQNQTITHTEQPIEENLNISGIIAVGDDGDHIITDSGLISLKEGRCISTGSIIDGIFLDDNSYIVLLRGSGKNTFELHYKDTSREKKTIFTVRDDNNKNSEFVDMKHSGSYVLVTFNDYYYVLRLQGNQVTLLIEVPIVDVYSTGIEYREGKLWTLFSFEDGQFLQQCIEVQENMNHKFVPYKSVFSNLKKEQPCKIVSGPDEILLYNKEIIEVLRFNNITNFFENIELPKKMKNLRYVGRVNKKHFIYLKDDGGIGFFVMKISSTLHVGGFGSTLFSNSLNLKSLCVPNTTFSLLLGFEFKYSESLGEIVKTSFVNLIDNVSMKVVNSIILKDCKDAVDISLCSDDECIFIVLDNSNTSPLHTYKIDTDTGKMMKQRDTNIEELKDNSMNFQSIKHIANGLYLITGSKIFIVEGISNVDVQIWRLRSKVVKQSVFTSVSALLGDKIAVLDIFRGCQMLNATEDEEKDGEGERELILSLESPFKSVRSSFEDLYTSLTVSSIEIDLTKKYQVFIGDSRGSVVVEELPKDNLEEITFPFINFGSQINSIEAIKTREISSFERSFSNKIELHDEIEVNIVPQILVGTADGGIHMVSYAREEIVPVIEECYQEISKLHNEASMKKKRKVRRQIAEPEEWAARHGTSEIKNSFTSNLFYNFLVKVKEEGLDRKKFPSCSENINLIERIVYETSAIRMRR</sequence>
<accession>A0A9P0QNU8</accession>
<dbReference type="InterPro" id="IPR015943">
    <property type="entry name" value="WD40/YVTN_repeat-like_dom_sf"/>
</dbReference>
<dbReference type="InterPro" id="IPR018846">
    <property type="entry name" value="Beta-prop_RSE1/DDB1/CPSF1_1st"/>
</dbReference>
<evidence type="ECO:0000259" key="1">
    <source>
        <dbReference type="Pfam" id="PF10433"/>
    </source>
</evidence>